<name>A0ABW2Y7L8_9BIFI</name>
<dbReference type="EMBL" id="JBHTHQ010000024">
    <property type="protein sequence ID" value="MFD0705599.1"/>
    <property type="molecule type" value="Genomic_DNA"/>
</dbReference>
<comment type="caution">
    <text evidence="3">The sequence shown here is derived from an EMBL/GenBank/DDBJ whole genome shotgun (WGS) entry which is preliminary data.</text>
</comment>
<dbReference type="RefSeq" id="WP_377939345.1">
    <property type="nucleotide sequence ID" value="NZ_JBHTHQ010000024.1"/>
</dbReference>
<evidence type="ECO:0000259" key="2">
    <source>
        <dbReference type="Pfam" id="PF00496"/>
    </source>
</evidence>
<dbReference type="SUPFAM" id="SSF53850">
    <property type="entry name" value="Periplasmic binding protein-like II"/>
    <property type="match status" value="1"/>
</dbReference>
<dbReference type="InterPro" id="IPR000914">
    <property type="entry name" value="SBP_5_dom"/>
</dbReference>
<evidence type="ECO:0000313" key="4">
    <source>
        <dbReference type="Proteomes" id="UP001597036"/>
    </source>
</evidence>
<dbReference type="Gene3D" id="3.10.105.10">
    <property type="entry name" value="Dipeptide-binding Protein, Domain 3"/>
    <property type="match status" value="1"/>
</dbReference>
<dbReference type="InterPro" id="IPR030678">
    <property type="entry name" value="Peptide/Ni-bd"/>
</dbReference>
<gene>
    <name evidence="3" type="ORF">ACFQY8_07570</name>
</gene>
<evidence type="ECO:0000313" key="3">
    <source>
        <dbReference type="EMBL" id="MFD0705599.1"/>
    </source>
</evidence>
<keyword evidence="1" id="KW-0732">Signal</keyword>
<dbReference type="PIRSF" id="PIRSF002741">
    <property type="entry name" value="MppA"/>
    <property type="match status" value="1"/>
</dbReference>
<feature type="chain" id="PRO_5046243262" evidence="1">
    <location>
        <begin position="29"/>
        <end position="570"/>
    </location>
</feature>
<dbReference type="CDD" id="cd08501">
    <property type="entry name" value="PBP2_Lpqw"/>
    <property type="match status" value="1"/>
</dbReference>
<dbReference type="PANTHER" id="PTHR30290:SF65">
    <property type="entry name" value="MONOACYL PHOSPHATIDYLINOSITOL TETRAMANNOSIDE-BINDING PROTEIN LPQW-RELATED"/>
    <property type="match status" value="1"/>
</dbReference>
<dbReference type="PANTHER" id="PTHR30290">
    <property type="entry name" value="PERIPLASMIC BINDING COMPONENT OF ABC TRANSPORTER"/>
    <property type="match status" value="1"/>
</dbReference>
<sequence length="570" mass="62280">MKANFTKITGVVAAASAVAMLLAGCGTASTKTGAAEPNAGFAADYKGAYPMPDKAKAYDNTQDRDNIKDGGTLNLATTYTANWNQLSVDGNTGYMNQLWSWYMPNLATFDLKGNQTWNPDFITKVEKTSDNPLTIKYTINDKAKWNDGRAIDWTAFESTWKVSNATNEAYTAANTDGYDKIASVKPGDNAKQAVVTFSEPYYPWQSLFSPLYPPQAVDTKTYASGWVDNAHNEWAAGPFKVTSVSQDKVTFERNENWWGTKPKLDKIVYKYMEPTAELNAFANGELDSTTFSSAASLKTVKARKDIQIRLGYSNQVNVLTFNGKSDVLKDKQVRKAVIQAFNREQMEKVHFQGLNWTPDAPGSEVFPVYQEGYQNNMPAEGNKTDVAGAGKTLEAAGYKKGSDGYYAKDGKTLEISYTYFGDAATGTAMAKAFQQMMKTAGIKIKLVNLQSSKFSETVVSGKYEILPMAWSSNSPYGQASVNQLYGSKSDSNYTYVGDASVDALIKKIGTIENQKESMKAANAAEKAALALYGTLPMDSPASFYAVKKGLANWGPAGFQTVLPENVGFQK</sequence>
<dbReference type="Pfam" id="PF00496">
    <property type="entry name" value="SBP_bac_5"/>
    <property type="match status" value="1"/>
</dbReference>
<protein>
    <submittedName>
        <fullName evidence="3">ABC transporter family substrate-binding protein</fullName>
    </submittedName>
</protein>
<dbReference type="Gene3D" id="3.90.76.10">
    <property type="entry name" value="Dipeptide-binding Protein, Domain 1"/>
    <property type="match status" value="1"/>
</dbReference>
<accession>A0ABW2Y7L8</accession>
<organism evidence="3 4">
    <name type="scientific">Alloscardovia venturai</name>
    <dbReference type="NCBI Taxonomy" id="1769421"/>
    <lineage>
        <taxon>Bacteria</taxon>
        <taxon>Bacillati</taxon>
        <taxon>Actinomycetota</taxon>
        <taxon>Actinomycetes</taxon>
        <taxon>Bifidobacteriales</taxon>
        <taxon>Bifidobacteriaceae</taxon>
        <taxon>Alloscardovia</taxon>
    </lineage>
</organism>
<dbReference type="Proteomes" id="UP001597036">
    <property type="component" value="Unassembled WGS sequence"/>
</dbReference>
<keyword evidence="4" id="KW-1185">Reference proteome</keyword>
<feature type="domain" description="Solute-binding protein family 5" evidence="2">
    <location>
        <begin position="118"/>
        <end position="491"/>
    </location>
</feature>
<dbReference type="InterPro" id="IPR039424">
    <property type="entry name" value="SBP_5"/>
</dbReference>
<dbReference type="PROSITE" id="PS51257">
    <property type="entry name" value="PROKAR_LIPOPROTEIN"/>
    <property type="match status" value="1"/>
</dbReference>
<reference evidence="4" key="1">
    <citation type="journal article" date="2019" name="Int. J. Syst. Evol. Microbiol.">
        <title>The Global Catalogue of Microorganisms (GCM) 10K type strain sequencing project: providing services to taxonomists for standard genome sequencing and annotation.</title>
        <authorList>
            <consortium name="The Broad Institute Genomics Platform"/>
            <consortium name="The Broad Institute Genome Sequencing Center for Infectious Disease"/>
            <person name="Wu L."/>
            <person name="Ma J."/>
        </authorList>
    </citation>
    <scope>NUCLEOTIDE SEQUENCE [LARGE SCALE GENOMIC DNA]</scope>
    <source>
        <strain evidence="4">CCM 8604</strain>
    </source>
</reference>
<feature type="signal peptide" evidence="1">
    <location>
        <begin position="1"/>
        <end position="28"/>
    </location>
</feature>
<evidence type="ECO:0000256" key="1">
    <source>
        <dbReference type="SAM" id="SignalP"/>
    </source>
</evidence>
<proteinExistence type="predicted"/>